<gene>
    <name evidence="1" type="ORF">PCON_08356</name>
</gene>
<dbReference type="Proteomes" id="UP000018144">
    <property type="component" value="Unassembled WGS sequence"/>
</dbReference>
<sequence>MEGRLKRRRCADTVWPRCVGCDCLTVDGKMVVVSSSFDSSNTTTHYRSLRYSETLHNPNFTVHATMSLLDHELATEQYVHCTGTSLQIFAVYSMPSKKTGMTVPIPFPIHFPMGEGPYI</sequence>
<keyword evidence="2" id="KW-1185">Reference proteome</keyword>
<protein>
    <submittedName>
        <fullName evidence="1">Uncharacterized protein</fullName>
    </submittedName>
</protein>
<organism evidence="1 2">
    <name type="scientific">Pyronema omphalodes (strain CBS 100304)</name>
    <name type="common">Pyronema confluens</name>
    <dbReference type="NCBI Taxonomy" id="1076935"/>
    <lineage>
        <taxon>Eukaryota</taxon>
        <taxon>Fungi</taxon>
        <taxon>Dikarya</taxon>
        <taxon>Ascomycota</taxon>
        <taxon>Pezizomycotina</taxon>
        <taxon>Pezizomycetes</taxon>
        <taxon>Pezizales</taxon>
        <taxon>Pyronemataceae</taxon>
        <taxon>Pyronema</taxon>
    </lineage>
</organism>
<name>U4L1Y9_PYROM</name>
<proteinExistence type="predicted"/>
<dbReference type="AlphaFoldDB" id="U4L1Y9"/>
<evidence type="ECO:0000313" key="1">
    <source>
        <dbReference type="EMBL" id="CCX08763.1"/>
    </source>
</evidence>
<accession>U4L1Y9</accession>
<dbReference type="EMBL" id="HF935429">
    <property type="protein sequence ID" value="CCX08763.1"/>
    <property type="molecule type" value="Genomic_DNA"/>
</dbReference>
<reference evidence="1 2" key="1">
    <citation type="journal article" date="2013" name="PLoS Genet.">
        <title>The genome and development-dependent transcriptomes of Pyronema confluens: a window into fungal evolution.</title>
        <authorList>
            <person name="Traeger S."/>
            <person name="Altegoer F."/>
            <person name="Freitag M."/>
            <person name="Gabaldon T."/>
            <person name="Kempken F."/>
            <person name="Kumar A."/>
            <person name="Marcet-Houben M."/>
            <person name="Poggeler S."/>
            <person name="Stajich J.E."/>
            <person name="Nowrousian M."/>
        </authorList>
    </citation>
    <scope>NUCLEOTIDE SEQUENCE [LARGE SCALE GENOMIC DNA]</scope>
    <source>
        <strain evidence="2">CBS 100304</strain>
        <tissue evidence="1">Vegetative mycelium</tissue>
    </source>
</reference>
<evidence type="ECO:0000313" key="2">
    <source>
        <dbReference type="Proteomes" id="UP000018144"/>
    </source>
</evidence>